<evidence type="ECO:0000256" key="2">
    <source>
        <dbReference type="SAM" id="MobiDB-lite"/>
    </source>
</evidence>
<keyword evidence="1" id="KW-0833">Ubl conjugation pathway</keyword>
<evidence type="ECO:0000313" key="4">
    <source>
        <dbReference type="EnsemblMetazoa" id="AALFPA23_015326.P22252"/>
    </source>
</evidence>
<feature type="domain" description="F-box" evidence="3">
    <location>
        <begin position="1"/>
        <end position="44"/>
    </location>
</feature>
<dbReference type="Pfam" id="PF12937">
    <property type="entry name" value="F-box-like"/>
    <property type="match status" value="1"/>
</dbReference>
<dbReference type="SUPFAM" id="SSF81383">
    <property type="entry name" value="F-box domain"/>
    <property type="match status" value="1"/>
</dbReference>
<dbReference type="InterPro" id="IPR057207">
    <property type="entry name" value="FBXL15_LRR"/>
</dbReference>
<feature type="compositionally biased region" description="Acidic residues" evidence="2">
    <location>
        <begin position="579"/>
        <end position="589"/>
    </location>
</feature>
<reference evidence="5" key="1">
    <citation type="journal article" date="2015" name="Proc. Natl. Acad. Sci. U.S.A.">
        <title>Genome sequence of the Asian Tiger mosquito, Aedes albopictus, reveals insights into its biology, genetics, and evolution.</title>
        <authorList>
            <person name="Chen X.G."/>
            <person name="Jiang X."/>
            <person name="Gu J."/>
            <person name="Xu M."/>
            <person name="Wu Y."/>
            <person name="Deng Y."/>
            <person name="Zhang C."/>
            <person name="Bonizzoni M."/>
            <person name="Dermauw W."/>
            <person name="Vontas J."/>
            <person name="Armbruster P."/>
            <person name="Huang X."/>
            <person name="Yang Y."/>
            <person name="Zhang H."/>
            <person name="He W."/>
            <person name="Peng H."/>
            <person name="Liu Y."/>
            <person name="Wu K."/>
            <person name="Chen J."/>
            <person name="Lirakis M."/>
            <person name="Topalis P."/>
            <person name="Van Leeuwen T."/>
            <person name="Hall A.B."/>
            <person name="Jiang X."/>
            <person name="Thorpe C."/>
            <person name="Mueller R.L."/>
            <person name="Sun C."/>
            <person name="Waterhouse R.M."/>
            <person name="Yan G."/>
            <person name="Tu Z.J."/>
            <person name="Fang X."/>
            <person name="James A.A."/>
        </authorList>
    </citation>
    <scope>NUCLEOTIDE SEQUENCE [LARGE SCALE GENOMIC DNA]</scope>
    <source>
        <strain evidence="5">Foshan</strain>
    </source>
</reference>
<dbReference type="Gene3D" id="3.80.10.10">
    <property type="entry name" value="Ribonuclease Inhibitor"/>
    <property type="match status" value="1"/>
</dbReference>
<proteinExistence type="predicted"/>
<dbReference type="SMART" id="SM00367">
    <property type="entry name" value="LRR_CC"/>
    <property type="match status" value="3"/>
</dbReference>
<name>A0ABM1Z5N3_AEDAL</name>
<dbReference type="InterPro" id="IPR001810">
    <property type="entry name" value="F-box_dom"/>
</dbReference>
<evidence type="ECO:0000259" key="3">
    <source>
        <dbReference type="PROSITE" id="PS50181"/>
    </source>
</evidence>
<dbReference type="Proteomes" id="UP000069940">
    <property type="component" value="Unassembled WGS sequence"/>
</dbReference>
<keyword evidence="5" id="KW-1185">Reference proteome</keyword>
<dbReference type="PANTHER" id="PTHR13318">
    <property type="entry name" value="PARTNER OF PAIRED, ISOFORM B-RELATED"/>
    <property type="match status" value="1"/>
</dbReference>
<dbReference type="PROSITE" id="PS50181">
    <property type="entry name" value="FBOX"/>
    <property type="match status" value="1"/>
</dbReference>
<accession>A0ABM1Z5N3</accession>
<evidence type="ECO:0000313" key="5">
    <source>
        <dbReference type="Proteomes" id="UP000069940"/>
    </source>
</evidence>
<dbReference type="EnsemblMetazoa" id="AALFPA23_015326.R22252">
    <property type="protein sequence ID" value="AALFPA23_015326.P22252"/>
    <property type="gene ID" value="AALFPA23_015326"/>
</dbReference>
<feature type="region of interest" description="Disordered" evidence="2">
    <location>
        <begin position="578"/>
        <end position="598"/>
    </location>
</feature>
<dbReference type="InterPro" id="IPR006553">
    <property type="entry name" value="Leu-rich_rpt_Cys-con_subtyp"/>
</dbReference>
<dbReference type="Gene3D" id="1.20.1280.50">
    <property type="match status" value="1"/>
</dbReference>
<dbReference type="SUPFAM" id="SSF52047">
    <property type="entry name" value="RNI-like"/>
    <property type="match status" value="2"/>
</dbReference>
<dbReference type="InterPro" id="IPR032675">
    <property type="entry name" value="LRR_dom_sf"/>
</dbReference>
<reference evidence="4" key="2">
    <citation type="submission" date="2025-05" db="UniProtKB">
        <authorList>
            <consortium name="EnsemblMetazoa"/>
        </authorList>
    </citation>
    <scope>IDENTIFICATION</scope>
    <source>
        <strain evidence="4">Foshan</strain>
    </source>
</reference>
<evidence type="ECO:0000256" key="1">
    <source>
        <dbReference type="ARBA" id="ARBA00022786"/>
    </source>
</evidence>
<dbReference type="InterPro" id="IPR036047">
    <property type="entry name" value="F-box-like_dom_sf"/>
</dbReference>
<dbReference type="Pfam" id="PF25372">
    <property type="entry name" value="DUF7885"/>
    <property type="match status" value="1"/>
</dbReference>
<dbReference type="GeneID" id="134291221"/>
<protein>
    <recommendedName>
        <fullName evidence="3">F-box domain-containing protein</fullName>
    </recommendedName>
</protein>
<sequence>MEYLPCEMIENIFSFLAYDEHLRATEVCSRWKDIFETRVIYNTLLTITNKNREGQDQNCLNYAVRKLAKSTRTYRDLKLADIDFAIIERSTEIQFSVMIANIGINIVNLILQDCRLTYGKLLMIVQLLKHVQTIRIDNCSIFHDSMPVPEFMAIVENIQKVEICDVETEDDSSLANFLIRSNSANIILQMNYSCIEPKVELIENYASRLKQLACVYNETRTIRRILGSAGLALESLKLHRNPSAAMHFLTYRETIATQTNLRELIITMPISLRILADISRNLSSLEFLKAKIDDYETDESIPFKWPKLKTLDLTLSGEADVMLHEMEFDSRLEELRLHASIITKYTMMHIYEKCNELRKLTLAALSLLRCEKMFGSIGERLPHLSEIELQCGSRTTFIYFFESVLFLKHLRTLAFIYCDLITNKTLTNVKLPYLRKLEIVKNVKISKEGLQHLFTNCPRISSLTLRGCPGIDDDAVQVIVACLPWLEYLDISKSARITLNSIRLIFEGCRFLKDLQIDDCGRLLIEWRQAPCYIHSFHRLKKYYNAYPEYFYSYLPVEKIGSLDSDFCYYEDSSVDLSDIGDYEDDDEPSGPLNDELNHDEEEAEHIIVISDDE</sequence>
<dbReference type="RefSeq" id="XP_062714702.1">
    <property type="nucleotide sequence ID" value="XM_062858718.1"/>
</dbReference>
<dbReference type="PANTHER" id="PTHR13318:SF190">
    <property type="entry name" value="PARTNER OF PAIRED, ISOFORM B"/>
    <property type="match status" value="1"/>
</dbReference>
<organism evidence="4 5">
    <name type="scientific">Aedes albopictus</name>
    <name type="common">Asian tiger mosquito</name>
    <name type="synonym">Stegomyia albopicta</name>
    <dbReference type="NCBI Taxonomy" id="7160"/>
    <lineage>
        <taxon>Eukaryota</taxon>
        <taxon>Metazoa</taxon>
        <taxon>Ecdysozoa</taxon>
        <taxon>Arthropoda</taxon>
        <taxon>Hexapoda</taxon>
        <taxon>Insecta</taxon>
        <taxon>Pterygota</taxon>
        <taxon>Neoptera</taxon>
        <taxon>Endopterygota</taxon>
        <taxon>Diptera</taxon>
        <taxon>Nematocera</taxon>
        <taxon>Culicoidea</taxon>
        <taxon>Culicidae</taxon>
        <taxon>Culicinae</taxon>
        <taxon>Aedini</taxon>
        <taxon>Aedes</taxon>
        <taxon>Stegomyia</taxon>
    </lineage>
</organism>